<name>A0ABQ5ADT8_9ASTR</name>
<evidence type="ECO:0000256" key="1">
    <source>
        <dbReference type="SAM" id="MobiDB-lite"/>
    </source>
</evidence>
<dbReference type="PANTHER" id="PTHR48475">
    <property type="entry name" value="RIBONUCLEASE H"/>
    <property type="match status" value="1"/>
</dbReference>
<feature type="region of interest" description="Disordered" evidence="1">
    <location>
        <begin position="1"/>
        <end position="27"/>
    </location>
</feature>
<feature type="compositionally biased region" description="Gly residues" evidence="1">
    <location>
        <begin position="1"/>
        <end position="10"/>
    </location>
</feature>
<keyword evidence="5" id="KW-1185">Reference proteome</keyword>
<keyword evidence="4" id="KW-0695">RNA-directed DNA polymerase</keyword>
<reference evidence="4" key="2">
    <citation type="submission" date="2022-01" db="EMBL/GenBank/DDBJ databases">
        <authorList>
            <person name="Yamashiro T."/>
            <person name="Shiraishi A."/>
            <person name="Satake H."/>
            <person name="Nakayama K."/>
        </authorList>
    </citation>
    <scope>NUCLEOTIDE SEQUENCE</scope>
</reference>
<dbReference type="PROSITE" id="PS50879">
    <property type="entry name" value="RNASE_H_1"/>
    <property type="match status" value="1"/>
</dbReference>
<evidence type="ECO:0000313" key="5">
    <source>
        <dbReference type="Proteomes" id="UP001151760"/>
    </source>
</evidence>
<dbReference type="GO" id="GO:0003964">
    <property type="term" value="F:RNA-directed DNA polymerase activity"/>
    <property type="evidence" value="ECO:0007669"/>
    <property type="project" value="UniProtKB-KW"/>
</dbReference>
<proteinExistence type="predicted"/>
<sequence>MAGPSEGGGPKVQDDREATPPPLTKEQIKGHLSALRSIIKDHNRKNKTYPIQLDFDEEDTAVKDTCIVKGKEAVDDDLRKPFKEALKTPLTRRIIEFAGPEYKMPTNIKLYDGTTDPKDHLGDGSNAFRPTTSMNRQREAFTTRYSVRKICFKEPREITKIVRRANESLTTFKERWTVETGFIMGVPEIMKISSFMDSLKCPELAKRFSDKALTTVNEMMKRLDDLFVLKEPSRKRSSPKAKRESNIESRISLRGRDNVVPYRGRDNRPPYPTQRGDYQTRVAPVLTLDALTIHPKEILATETQLRLAPPRPMIHPQRGGNMDRICDYHQEKGHHTNDYHHLRRQLEAALESDKLNHLIKDVRQKGKGNQRGDGAYNITFEPRNAVKGQILADFITETPDGESPEEYFQIPKVTPKRDNTEEWTLFTDGASSSKGSRAGLVLIGPSSIEHTYDLRLTFESTNNKAEYEALLAGLRMAKGVGIHKLEAKVDSKLVASEINGNYVASSDSMMNKLASVAFNHLTKEVLVEVLNERSMEGKKINTVVEEEGDNWMTPIIQCLEKGVWPEDKNEARNLRAHYKQTMLSGKSTWGRAACIPALASWFGLPRIIVTDIGTQFVNEPFKSWYTRLNIQQMNTVVAHPQANRLVERANKSLIEGIKTRLGREKAGWVDELSNVLWAHQTSIKTSNGETPFSLTYGSEAVIQNHDDKGRLQRGRDPP</sequence>
<evidence type="ECO:0000259" key="2">
    <source>
        <dbReference type="PROSITE" id="PS50879"/>
    </source>
</evidence>
<feature type="domain" description="Integrase catalytic" evidence="3">
    <location>
        <begin position="595"/>
        <end position="699"/>
    </location>
</feature>
<feature type="domain" description="RNase H type-1" evidence="2">
    <location>
        <begin position="419"/>
        <end position="553"/>
    </location>
</feature>
<dbReference type="SUPFAM" id="SSF53098">
    <property type="entry name" value="Ribonuclease H-like"/>
    <property type="match status" value="2"/>
</dbReference>
<keyword evidence="4" id="KW-0808">Transferase</keyword>
<protein>
    <submittedName>
        <fullName evidence="4">Reverse transcriptase domain-containing protein</fullName>
    </submittedName>
</protein>
<dbReference type="InterPro" id="IPR001584">
    <property type="entry name" value="Integrase_cat-core"/>
</dbReference>
<dbReference type="InterPro" id="IPR012337">
    <property type="entry name" value="RNaseH-like_sf"/>
</dbReference>
<evidence type="ECO:0000313" key="4">
    <source>
        <dbReference type="EMBL" id="GJS99310.1"/>
    </source>
</evidence>
<dbReference type="EMBL" id="BQNB010012109">
    <property type="protein sequence ID" value="GJS99310.1"/>
    <property type="molecule type" value="Genomic_DNA"/>
</dbReference>
<dbReference type="Gene3D" id="3.30.420.10">
    <property type="entry name" value="Ribonuclease H-like superfamily/Ribonuclease H"/>
    <property type="match status" value="2"/>
</dbReference>
<dbReference type="Proteomes" id="UP001151760">
    <property type="component" value="Unassembled WGS sequence"/>
</dbReference>
<feature type="region of interest" description="Disordered" evidence="1">
    <location>
        <begin position="233"/>
        <end position="253"/>
    </location>
</feature>
<reference evidence="4" key="1">
    <citation type="journal article" date="2022" name="Int. J. Mol. Sci.">
        <title>Draft Genome of Tanacetum Coccineum: Genomic Comparison of Closely Related Tanacetum-Family Plants.</title>
        <authorList>
            <person name="Yamashiro T."/>
            <person name="Shiraishi A."/>
            <person name="Nakayama K."/>
            <person name="Satake H."/>
        </authorList>
    </citation>
    <scope>NUCLEOTIDE SEQUENCE</scope>
</reference>
<organism evidence="4 5">
    <name type="scientific">Tanacetum coccineum</name>
    <dbReference type="NCBI Taxonomy" id="301880"/>
    <lineage>
        <taxon>Eukaryota</taxon>
        <taxon>Viridiplantae</taxon>
        <taxon>Streptophyta</taxon>
        <taxon>Embryophyta</taxon>
        <taxon>Tracheophyta</taxon>
        <taxon>Spermatophyta</taxon>
        <taxon>Magnoliopsida</taxon>
        <taxon>eudicotyledons</taxon>
        <taxon>Gunneridae</taxon>
        <taxon>Pentapetalae</taxon>
        <taxon>asterids</taxon>
        <taxon>campanulids</taxon>
        <taxon>Asterales</taxon>
        <taxon>Asteraceae</taxon>
        <taxon>Asteroideae</taxon>
        <taxon>Anthemideae</taxon>
        <taxon>Anthemidinae</taxon>
        <taxon>Tanacetum</taxon>
    </lineage>
</organism>
<dbReference type="Pfam" id="PF13456">
    <property type="entry name" value="RVT_3"/>
    <property type="match status" value="1"/>
</dbReference>
<dbReference type="InterPro" id="IPR002156">
    <property type="entry name" value="RNaseH_domain"/>
</dbReference>
<dbReference type="PANTHER" id="PTHR48475:SF2">
    <property type="entry name" value="RIBONUCLEASE H"/>
    <property type="match status" value="1"/>
</dbReference>
<comment type="caution">
    <text evidence="4">The sequence shown here is derived from an EMBL/GenBank/DDBJ whole genome shotgun (WGS) entry which is preliminary data.</text>
</comment>
<dbReference type="PROSITE" id="PS50994">
    <property type="entry name" value="INTEGRASE"/>
    <property type="match status" value="1"/>
</dbReference>
<evidence type="ECO:0000259" key="3">
    <source>
        <dbReference type="PROSITE" id="PS50994"/>
    </source>
</evidence>
<accession>A0ABQ5ADT8</accession>
<dbReference type="CDD" id="cd09279">
    <property type="entry name" value="RNase_HI_like"/>
    <property type="match status" value="1"/>
</dbReference>
<gene>
    <name evidence="4" type="ORF">Tco_0820480</name>
</gene>
<keyword evidence="4" id="KW-0548">Nucleotidyltransferase</keyword>
<dbReference type="InterPro" id="IPR036397">
    <property type="entry name" value="RNaseH_sf"/>
</dbReference>